<proteinExistence type="predicted"/>
<evidence type="ECO:0000313" key="3">
    <source>
        <dbReference type="Proteomes" id="UP000283805"/>
    </source>
</evidence>
<dbReference type="InterPro" id="IPR008949">
    <property type="entry name" value="Isoprenoid_synthase_dom_sf"/>
</dbReference>
<gene>
    <name evidence="2" type="ORF">ATJ93_2693</name>
</gene>
<keyword evidence="3" id="KW-1185">Reference proteome</keyword>
<feature type="compositionally biased region" description="Polar residues" evidence="1">
    <location>
        <begin position="305"/>
        <end position="320"/>
    </location>
</feature>
<feature type="region of interest" description="Disordered" evidence="1">
    <location>
        <begin position="296"/>
        <end position="340"/>
    </location>
</feature>
<organism evidence="2 3">
    <name type="scientific">Halopiger aswanensis</name>
    <dbReference type="NCBI Taxonomy" id="148449"/>
    <lineage>
        <taxon>Archaea</taxon>
        <taxon>Methanobacteriati</taxon>
        <taxon>Methanobacteriota</taxon>
        <taxon>Stenosarchaea group</taxon>
        <taxon>Halobacteria</taxon>
        <taxon>Halobacteriales</taxon>
        <taxon>Natrialbaceae</taxon>
        <taxon>Halopiger</taxon>
    </lineage>
</organism>
<reference evidence="2 3" key="1">
    <citation type="submission" date="2018-09" db="EMBL/GenBank/DDBJ databases">
        <title>Genomic Encyclopedia of Archaeal and Bacterial Type Strains, Phase II (KMG-II): from individual species to whole genera.</title>
        <authorList>
            <person name="Goeker M."/>
        </authorList>
    </citation>
    <scope>NUCLEOTIDE SEQUENCE [LARGE SCALE GENOMIC DNA]</scope>
    <source>
        <strain evidence="2 3">DSM 13151</strain>
    </source>
</reference>
<feature type="region of interest" description="Disordered" evidence="1">
    <location>
        <begin position="236"/>
        <end position="259"/>
    </location>
</feature>
<sequence length="340" mass="35187">MSEHLSAREPTTFDRSFSNLSSTVRSIASEVVLPCDRSLQASLCTIAGEVAATTDRRTPTVAESDAEADTALTFDEHEGQPDEILSSVAEAVALLEGYVQLRYDLLYSDRYTGREQRDAAVLASDHLHAAAYATITDAPVPDGRSLELYRHLAAGSSALAAEFAELTPTGPDDDTGADATPRAQPSDDSSVHPRAVLAETATTLGATAVGAADETRAAMNAYARSLSTALCRVTASASSSESGAVPASTAARAGTDPRETAARVLSGRADASSSSDGAAVASPGIARHIERARDALAPLVDRSETAATAGTENSTDSTTPGPAPLARLERATRIPFADEQ</sequence>
<dbReference type="EMBL" id="RAPO01000002">
    <property type="protein sequence ID" value="RKD95830.1"/>
    <property type="molecule type" value="Genomic_DNA"/>
</dbReference>
<feature type="region of interest" description="Disordered" evidence="1">
    <location>
        <begin position="166"/>
        <end position="192"/>
    </location>
</feature>
<evidence type="ECO:0000256" key="1">
    <source>
        <dbReference type="SAM" id="MobiDB-lite"/>
    </source>
</evidence>
<name>A0A3R7HJ99_9EURY</name>
<dbReference type="RefSeq" id="WP_120245058.1">
    <property type="nucleotide sequence ID" value="NZ_RAPO01000002.1"/>
</dbReference>
<dbReference type="Proteomes" id="UP000283805">
    <property type="component" value="Unassembled WGS sequence"/>
</dbReference>
<dbReference type="Gene3D" id="1.10.600.10">
    <property type="entry name" value="Farnesyl Diphosphate Synthase"/>
    <property type="match status" value="1"/>
</dbReference>
<comment type="caution">
    <text evidence="2">The sequence shown here is derived from an EMBL/GenBank/DDBJ whole genome shotgun (WGS) entry which is preliminary data.</text>
</comment>
<dbReference type="AlphaFoldDB" id="A0A3R7HJ99"/>
<accession>A0A3R7HJ99</accession>
<evidence type="ECO:0000313" key="2">
    <source>
        <dbReference type="EMBL" id="RKD95830.1"/>
    </source>
</evidence>
<protein>
    <submittedName>
        <fullName evidence="2">Uncharacterized protein</fullName>
    </submittedName>
</protein>
<dbReference type="OrthoDB" id="202855at2157"/>